<sequence length="806" mass="90036">MDPPTDLVPFASFSRIRNARFATVDKLLDCDEQKPSEEASKVIPEFQSPEDYPETQIVPFPSAEYLGSKVKRSAFVLAWLSLTFGCHLDGRVMNHFAAMAVKIAKGSFFPLAPFFLGTLYHYLDLLVSDEVEGCNNKVIYSTLNVYFLQMFLWECFPRYADKGVSLSALKGRFDGWWGKFLDYGPSEFSAVCNWFGKKLTGKKAFREVMDMEEEFCWRPYTEVRSGNVKFVRVLVLSSLAEGKREEKEILAATVDNFATCFVAGGLPYWSFVKHGFCTAVYQPQRVRRQFGLDQRVPFSIPTEIPWDRCILCFTKRTAIKIFSEGELSIADRSNRPSMTPAMVKYWSKFLQNVGAFMRDQQPLLSPHALSSSPEGSKSSTNIRLFSLSRKVLSYFECNHVSIFAKASTGCQPMLTDKSEKSDEAHELATDVAPKGALRRSNRLKRDKEINDAEIIDMTEDVPENEDSSQAINNRRFLKRLQMEKGKLWMNLAKVDIDPFVNAGETSIAGEQVIAGHPLDVVKTPPVVEQVSAGHPLDADKTPPAVEQVSAEHPLDAGQPLITKQNSILKDSPVMEDLIPNSDVDADEIQGTVPFSPSPSDNESVMSPVDLDVEIPSDIAAPSVKRIIDANPFEYSDEQANEILSKMLEMEIVVDVPWSAFAGVSSEMVGIGHIQIHTSELDWMKKILATYPEALGEARFGLPIAGTALDLLCCVLREMDNTPFHDLSHEILTKWSSPINNACRLGLKVDFALDHLKTVAHAFLGGKASSSSLLEKKIILMEIEKNEKKIQIEAAFASAIRRKYVDA</sequence>
<dbReference type="Pfam" id="PF10536">
    <property type="entry name" value="PMD"/>
    <property type="match status" value="1"/>
</dbReference>
<dbReference type="STRING" id="210143.A0A1R3J1E0"/>
<organism evidence="2 3">
    <name type="scientific">Corchorus capsularis</name>
    <name type="common">Jute</name>
    <dbReference type="NCBI Taxonomy" id="210143"/>
    <lineage>
        <taxon>Eukaryota</taxon>
        <taxon>Viridiplantae</taxon>
        <taxon>Streptophyta</taxon>
        <taxon>Embryophyta</taxon>
        <taxon>Tracheophyta</taxon>
        <taxon>Spermatophyta</taxon>
        <taxon>Magnoliopsida</taxon>
        <taxon>eudicotyledons</taxon>
        <taxon>Gunneridae</taxon>
        <taxon>Pentapetalae</taxon>
        <taxon>rosids</taxon>
        <taxon>malvids</taxon>
        <taxon>Malvales</taxon>
        <taxon>Malvaceae</taxon>
        <taxon>Grewioideae</taxon>
        <taxon>Apeibeae</taxon>
        <taxon>Corchorus</taxon>
    </lineage>
</organism>
<dbReference type="AlphaFoldDB" id="A0A1R3J1E0"/>
<dbReference type="Proteomes" id="UP000188268">
    <property type="component" value="Unassembled WGS sequence"/>
</dbReference>
<dbReference type="GO" id="GO:0010073">
    <property type="term" value="P:meristem maintenance"/>
    <property type="evidence" value="ECO:0007669"/>
    <property type="project" value="InterPro"/>
</dbReference>
<dbReference type="EMBL" id="AWWV01008955">
    <property type="protein sequence ID" value="OMO88648.1"/>
    <property type="molecule type" value="Genomic_DNA"/>
</dbReference>
<evidence type="ECO:0000313" key="3">
    <source>
        <dbReference type="Proteomes" id="UP000188268"/>
    </source>
</evidence>
<accession>A0A1R3J1E0</accession>
<dbReference type="PANTHER" id="PTHR46033:SF65">
    <property type="entry name" value="AMINOTRANSFERASE-LIKE PLANT MOBILE DOMAIN-CONTAINING PROTEIN"/>
    <property type="match status" value="1"/>
</dbReference>
<dbReference type="PANTHER" id="PTHR46033">
    <property type="entry name" value="PROTEIN MAIN-LIKE 2"/>
    <property type="match status" value="1"/>
</dbReference>
<comment type="caution">
    <text evidence="2">The sequence shown here is derived from an EMBL/GenBank/DDBJ whole genome shotgun (WGS) entry which is preliminary data.</text>
</comment>
<feature type="domain" description="Aminotransferase-like plant mobile" evidence="1">
    <location>
        <begin position="65"/>
        <end position="300"/>
    </location>
</feature>
<proteinExistence type="predicted"/>
<name>A0A1R3J1E0_COCAP</name>
<protein>
    <recommendedName>
        <fullName evidence="1">Aminotransferase-like plant mobile domain-containing protein</fullName>
    </recommendedName>
</protein>
<keyword evidence="3" id="KW-1185">Reference proteome</keyword>
<evidence type="ECO:0000313" key="2">
    <source>
        <dbReference type="EMBL" id="OMO88648.1"/>
    </source>
</evidence>
<dbReference type="OrthoDB" id="1194658at2759"/>
<dbReference type="Gramene" id="OMO88648">
    <property type="protein sequence ID" value="OMO88648"/>
    <property type="gene ID" value="CCACVL1_08287"/>
</dbReference>
<reference evidence="2 3" key="1">
    <citation type="submission" date="2013-09" db="EMBL/GenBank/DDBJ databases">
        <title>Corchorus capsularis genome sequencing.</title>
        <authorList>
            <person name="Alam M."/>
            <person name="Haque M.S."/>
            <person name="Islam M.S."/>
            <person name="Emdad E.M."/>
            <person name="Islam M.M."/>
            <person name="Ahmed B."/>
            <person name="Halim A."/>
            <person name="Hossen Q.M.M."/>
            <person name="Hossain M.Z."/>
            <person name="Ahmed R."/>
            <person name="Khan M.M."/>
            <person name="Islam R."/>
            <person name="Rashid M.M."/>
            <person name="Khan S.A."/>
            <person name="Rahman M.S."/>
            <person name="Alam M."/>
        </authorList>
    </citation>
    <scope>NUCLEOTIDE SEQUENCE [LARGE SCALE GENOMIC DNA]</scope>
    <source>
        <strain evidence="3">cv. CVL-1</strain>
        <tissue evidence="2">Whole seedling</tissue>
    </source>
</reference>
<dbReference type="InterPro" id="IPR044824">
    <property type="entry name" value="MAIN-like"/>
</dbReference>
<evidence type="ECO:0000259" key="1">
    <source>
        <dbReference type="Pfam" id="PF10536"/>
    </source>
</evidence>
<dbReference type="InterPro" id="IPR019557">
    <property type="entry name" value="AminoTfrase-like_pln_mobile"/>
</dbReference>
<gene>
    <name evidence="2" type="ORF">CCACVL1_08287</name>
</gene>